<dbReference type="AlphaFoldDB" id="K6VG88"/>
<dbReference type="EMBL" id="BAHD01000017">
    <property type="protein sequence ID" value="GAB95198.1"/>
    <property type="molecule type" value="Genomic_DNA"/>
</dbReference>
<dbReference type="GO" id="GO:0016020">
    <property type="term" value="C:membrane"/>
    <property type="evidence" value="ECO:0007669"/>
    <property type="project" value="InterPro"/>
</dbReference>
<dbReference type="InterPro" id="IPR017516">
    <property type="entry name" value="AbrB_dup"/>
</dbReference>
<feature type="transmembrane region" description="Helical" evidence="2">
    <location>
        <begin position="115"/>
        <end position="137"/>
    </location>
</feature>
<evidence type="ECO:0000313" key="4">
    <source>
        <dbReference type="Proteomes" id="UP000008366"/>
    </source>
</evidence>
<keyword evidence="2" id="KW-0812">Transmembrane</keyword>
<evidence type="ECO:0000313" key="3">
    <source>
        <dbReference type="EMBL" id="GAB95198.1"/>
    </source>
</evidence>
<dbReference type="NCBIfam" id="TIGR03082">
    <property type="entry name" value="Gneg_AbrB_dup"/>
    <property type="match status" value="1"/>
</dbReference>
<dbReference type="STRING" id="1184609.KILIM_017_00430"/>
<dbReference type="Proteomes" id="UP000008366">
    <property type="component" value="Unassembled WGS sequence"/>
</dbReference>
<feature type="transmembrane region" description="Helical" evidence="2">
    <location>
        <begin position="53"/>
        <end position="74"/>
    </location>
</feature>
<dbReference type="RefSeq" id="WP_006591730.1">
    <property type="nucleotide sequence ID" value="NZ_BAHD01000017.1"/>
</dbReference>
<dbReference type="GO" id="GO:0010468">
    <property type="term" value="P:regulation of gene expression"/>
    <property type="evidence" value="ECO:0007669"/>
    <property type="project" value="InterPro"/>
</dbReference>
<evidence type="ECO:0008006" key="5">
    <source>
        <dbReference type="Google" id="ProtNLM"/>
    </source>
</evidence>
<keyword evidence="4" id="KW-1185">Reference proteome</keyword>
<feature type="transmembrane region" description="Helical" evidence="2">
    <location>
        <begin position="239"/>
        <end position="257"/>
    </location>
</feature>
<dbReference type="PIRSF" id="PIRSF038991">
    <property type="entry name" value="Protein_AbrB"/>
    <property type="match status" value="1"/>
</dbReference>
<dbReference type="eggNOG" id="COG3180">
    <property type="taxonomic scope" value="Bacteria"/>
</dbReference>
<feature type="transmembrane region" description="Helical" evidence="2">
    <location>
        <begin position="269"/>
        <end position="288"/>
    </location>
</feature>
<feature type="transmembrane region" description="Helical" evidence="2">
    <location>
        <begin position="27"/>
        <end position="46"/>
    </location>
</feature>
<feature type="transmembrane region" description="Helical" evidence="2">
    <location>
        <begin position="179"/>
        <end position="197"/>
    </location>
</feature>
<proteinExistence type="predicted"/>
<accession>K6VG88</accession>
<name>K6VG88_9MICO</name>
<sequence length="382" mass="38340">MCRGAVLSPADGAAQGASSGPEPESRLLGWAVLALLVALASGVFAATGLPSPLLFGAVLGSMLYAVLLTGRRLGSRPLPTLAMPPWGSPLGQAIIGVSIGALIDPRTVGELGGWTGVAIVGVGVATLAVSIGSGLLLARGGAVSTPTGVFSMIAGGASGITAIARELGADDRVVSVVQYVRVLVILVGMPVVAALVFRPPSTGQVLDLSGEASWPVSLVFVAVCGGLGTLLGRRLRLPAGALLGPLTLAVLIGVFVAPRLGFTFGVPTAVQAVGYLLIGVTVGVRFTVAALRSIARILPAALALIVAAIVICAGFGLLLARWTGHSALEGYLATTPGGLYAVLAIAVDSGADLTFVLAVQVIRLLIMLAAAPLLAWLLRPRL</sequence>
<feature type="transmembrane region" description="Helical" evidence="2">
    <location>
        <begin position="212"/>
        <end position="232"/>
    </location>
</feature>
<feature type="transmembrane region" description="Helical" evidence="2">
    <location>
        <begin position="149"/>
        <end position="167"/>
    </location>
</feature>
<dbReference type="PANTHER" id="PTHR38457">
    <property type="entry name" value="REGULATOR ABRB-RELATED"/>
    <property type="match status" value="1"/>
</dbReference>
<reference evidence="3 4" key="1">
    <citation type="submission" date="2012-08" db="EMBL/GenBank/DDBJ databases">
        <title>Whole genome shotgun sequence of Kineosphaera limosa NBRC 100340.</title>
        <authorList>
            <person name="Yoshida I."/>
            <person name="Isaki S."/>
            <person name="Hosoyama A."/>
            <person name="Tsuchikane K."/>
            <person name="Katsumata H."/>
            <person name="Ando Y."/>
            <person name="Ohji S."/>
            <person name="Hamada M."/>
            <person name="Tamura T."/>
            <person name="Yamazoe A."/>
            <person name="Yamazaki S."/>
            <person name="Fujita N."/>
        </authorList>
    </citation>
    <scope>NUCLEOTIDE SEQUENCE [LARGE SCALE GENOMIC DNA]</scope>
    <source>
        <strain evidence="3 4">NBRC 100340</strain>
    </source>
</reference>
<comment type="caution">
    <text evidence="3">The sequence shown here is derived from an EMBL/GenBank/DDBJ whole genome shotgun (WGS) entry which is preliminary data.</text>
</comment>
<protein>
    <recommendedName>
        <fullName evidence="5">AbrB family transcriptional regulator</fullName>
    </recommendedName>
</protein>
<dbReference type="Pfam" id="PF05145">
    <property type="entry name" value="AbrB"/>
    <property type="match status" value="1"/>
</dbReference>
<organism evidence="3 4">
    <name type="scientific">Kineosphaera limosa NBRC 100340</name>
    <dbReference type="NCBI Taxonomy" id="1184609"/>
    <lineage>
        <taxon>Bacteria</taxon>
        <taxon>Bacillati</taxon>
        <taxon>Actinomycetota</taxon>
        <taxon>Actinomycetes</taxon>
        <taxon>Micrococcales</taxon>
        <taxon>Dermatophilaceae</taxon>
        <taxon>Kineosphaera</taxon>
    </lineage>
</organism>
<feature type="transmembrane region" description="Helical" evidence="2">
    <location>
        <begin position="300"/>
        <end position="322"/>
    </location>
</feature>
<feature type="transmembrane region" description="Helical" evidence="2">
    <location>
        <begin position="355"/>
        <end position="378"/>
    </location>
</feature>
<dbReference type="InterPro" id="IPR007820">
    <property type="entry name" value="AbrB_fam"/>
</dbReference>
<dbReference type="PANTHER" id="PTHR38457:SF1">
    <property type="entry name" value="REGULATOR ABRB-RELATED"/>
    <property type="match status" value="1"/>
</dbReference>
<keyword evidence="2" id="KW-1133">Transmembrane helix</keyword>
<feature type="region of interest" description="Disordered" evidence="1">
    <location>
        <begin position="1"/>
        <end position="20"/>
    </location>
</feature>
<evidence type="ECO:0000256" key="1">
    <source>
        <dbReference type="SAM" id="MobiDB-lite"/>
    </source>
</evidence>
<keyword evidence="2" id="KW-0472">Membrane</keyword>
<evidence type="ECO:0000256" key="2">
    <source>
        <dbReference type="SAM" id="Phobius"/>
    </source>
</evidence>
<gene>
    <name evidence="3" type="ORF">KILIM_017_00430</name>
</gene>